<dbReference type="RefSeq" id="WP_071718521.1">
    <property type="nucleotide sequence ID" value="NZ_CBCSHB010000011.1"/>
</dbReference>
<evidence type="ECO:0000313" key="2">
    <source>
        <dbReference type="EMBL" id="OJD80805.1"/>
    </source>
</evidence>
<dbReference type="AlphaFoldDB" id="A0A1J9VXB2"/>
<comment type="caution">
    <text evidence="2">The sequence shown here is derived from an EMBL/GenBank/DDBJ whole genome shotgun (WGS) entry which is preliminary data.</text>
</comment>
<dbReference type="EMBL" id="MAOI01000065">
    <property type="protein sequence ID" value="OJD80805.1"/>
    <property type="molecule type" value="Genomic_DNA"/>
</dbReference>
<dbReference type="Pfam" id="PF13027">
    <property type="entry name" value="DUF3888"/>
    <property type="match status" value="1"/>
</dbReference>
<proteinExistence type="predicted"/>
<keyword evidence="1" id="KW-0732">Signal</keyword>
<dbReference type="InterPro" id="IPR024984">
    <property type="entry name" value="DUF3888"/>
</dbReference>
<evidence type="ECO:0000313" key="3">
    <source>
        <dbReference type="Proteomes" id="UP000182788"/>
    </source>
</evidence>
<reference evidence="2 3" key="1">
    <citation type="submission" date="2016-06" db="EMBL/GenBank/DDBJ databases">
        <title>First insights into the genetic diversity and population structure of in the Bacillus cereus group bacteria from diverse marine environments.</title>
        <authorList>
            <person name="Liu Y."/>
            <person name="Lai Q."/>
            <person name="Shao Z."/>
        </authorList>
    </citation>
    <scope>NUCLEOTIDE SEQUENCE [LARGE SCALE GENOMIC DNA]</scope>
    <source>
        <strain evidence="2 3">NH24A2</strain>
    </source>
</reference>
<gene>
    <name evidence="2" type="ORF">BAU28_10060</name>
</gene>
<dbReference type="GeneID" id="87591794"/>
<organism evidence="2 3">
    <name type="scientific">Bacillus paramycoides</name>
    <dbReference type="NCBI Taxonomy" id="2026194"/>
    <lineage>
        <taxon>Bacteria</taxon>
        <taxon>Bacillati</taxon>
        <taxon>Bacillota</taxon>
        <taxon>Bacilli</taxon>
        <taxon>Bacillales</taxon>
        <taxon>Bacillaceae</taxon>
        <taxon>Bacillus</taxon>
        <taxon>Bacillus cereus group</taxon>
    </lineage>
</organism>
<evidence type="ECO:0000256" key="1">
    <source>
        <dbReference type="SAM" id="SignalP"/>
    </source>
</evidence>
<feature type="chain" id="PRO_5009659804" description="DUF3888 domain-containing protein" evidence="1">
    <location>
        <begin position="25"/>
        <end position="125"/>
    </location>
</feature>
<evidence type="ECO:0008006" key="4">
    <source>
        <dbReference type="Google" id="ProtNLM"/>
    </source>
</evidence>
<name>A0A1J9VXB2_9BACI</name>
<protein>
    <recommendedName>
        <fullName evidence="4">DUF3888 domain-containing protein</fullName>
    </recommendedName>
</protein>
<feature type="signal peptide" evidence="1">
    <location>
        <begin position="1"/>
        <end position="24"/>
    </location>
</feature>
<accession>A0A1J9VXB2</accession>
<dbReference type="Proteomes" id="UP000182788">
    <property type="component" value="Unassembled WGS sequence"/>
</dbReference>
<sequence length="125" mass="13763">MKKILVLISVSMLIFSLFSAPVQANETETTNEMVKYALIVSLAPSINNALAEIYKDASKGVPQWGGWETEIINIKQLTGVGGIYEVTVRVHSYYGAHTGNGIDEITIRIAHDGQEVTDFKHIQDV</sequence>